<dbReference type="EMBL" id="JBHRXK010000002">
    <property type="protein sequence ID" value="MFC3550368.1"/>
    <property type="molecule type" value="Genomic_DNA"/>
</dbReference>
<dbReference type="Pfam" id="PF12951">
    <property type="entry name" value="PATR"/>
    <property type="match status" value="9"/>
</dbReference>
<feature type="domain" description="Autotransporter" evidence="2">
    <location>
        <begin position="2371"/>
        <end position="2649"/>
    </location>
</feature>
<keyword evidence="1" id="KW-0732">Signal</keyword>
<dbReference type="NCBIfam" id="TIGR02601">
    <property type="entry name" value="autotrns_rpt"/>
    <property type="match status" value="8"/>
</dbReference>
<dbReference type="InterPro" id="IPR013425">
    <property type="entry name" value="Autotrns_rpt"/>
</dbReference>
<dbReference type="Proteomes" id="UP001595740">
    <property type="component" value="Unassembled WGS sequence"/>
</dbReference>
<dbReference type="SUPFAM" id="SSF103515">
    <property type="entry name" value="Autotransporter"/>
    <property type="match status" value="1"/>
</dbReference>
<dbReference type="PANTHER" id="PTHR35037">
    <property type="entry name" value="C-TERMINAL REGION OF AIDA-LIKE PROTEIN"/>
    <property type="match status" value="1"/>
</dbReference>
<accession>A0ABV7RMJ8</accession>
<dbReference type="InterPro" id="IPR011050">
    <property type="entry name" value="Pectin_lyase_fold/virulence"/>
</dbReference>
<proteinExistence type="predicted"/>
<reference evidence="4" key="1">
    <citation type="journal article" date="2019" name="Int. J. Syst. Evol. Microbiol.">
        <title>The Global Catalogue of Microorganisms (GCM) 10K type strain sequencing project: providing services to taxonomists for standard genome sequencing and annotation.</title>
        <authorList>
            <consortium name="The Broad Institute Genomics Platform"/>
            <consortium name="The Broad Institute Genome Sequencing Center for Infectious Disease"/>
            <person name="Wu L."/>
            <person name="Ma J."/>
        </authorList>
    </citation>
    <scope>NUCLEOTIDE SEQUENCE [LARGE SCALE GENOMIC DNA]</scope>
    <source>
        <strain evidence="4">KCTC 42875</strain>
    </source>
</reference>
<gene>
    <name evidence="3" type="ORF">ACFOLC_05010</name>
</gene>
<dbReference type="PROSITE" id="PS51208">
    <property type="entry name" value="AUTOTRANSPORTER"/>
    <property type="match status" value="1"/>
</dbReference>
<evidence type="ECO:0000313" key="4">
    <source>
        <dbReference type="Proteomes" id="UP001595740"/>
    </source>
</evidence>
<dbReference type="InterPro" id="IPR005546">
    <property type="entry name" value="Autotransporte_beta"/>
</dbReference>
<dbReference type="NCBIfam" id="TIGR01414">
    <property type="entry name" value="autotrans_barl"/>
    <property type="match status" value="1"/>
</dbReference>
<sequence>MDVARSRCRKPATASRLPPRLALAIGIATVLLSPAFLVAPAQAQQQDDWQGDVSSDVTDPGNWSNGIPVNQWGDASFGDVVINGGNPWDPVWTIGGTPATGSLWTSTNEWNTSSLTVGSGASGHLVINTAPDQSWAQLTVSTGPAFTVGIDGGGGIVDFNMNSGTMPGTSLRIRNDSQGAPLGFLIGSGADSHGEVNLLGAGKTVYAQASSNQYNSGSIQSSGYQWHRIGADGGVGVFTVQDAGWMAGEYFYASDPSIVPEPALGIGVGTGSVGTLNVLSGGKLADSTSTSSGSLPPNHVIGGNGGTGTLAVSGVNAQDYASNANFTTGLDIGTGAGSVGAVNVLAGGKALNYVNTSALDTWDESSQQNIRKDPPPVELGIDGGTGSSLVSGAGSIWYVGAATSTSNSSYIDNDGIDPDDSSLHLQPITDGTQIGHLYVGVSGSGSLTIADGGVVTLGTAYVGNISEYDGSDSSYYYDLVQFDDGLGTLFLAEQAGSEGTLNIGAAAGETAAATGELRAAQVQFGSGDGAVVFNHTATDYTFTTPLVGLGTLASYAGTTWLRPAPTPPAGAAIDNSGFSGVTELHGGVLGLGYNAALGSSAVQALASAGLIYDDTVSIANSIDIAAAAVLSTTVDAGESATQAGGISGQGVYGKTGTGTLTLTATNALLGETRVSAGVLALTGTAGLAASSRVVADGVFDITATTAGASIRSLAGSGTTALGAQNLNITTGNDTFAGQLTGSGAFTMQGGNQTLSGDSTAYTGAVSVTGGALWINGIVGSAASPVTTVAAGGQLGGDGTVVGGLNVAAGGVLTPGAMAATPGMLTVDGAVNLASGAVLNYDFGSASVVGGPLNDLLVTTGDLALDGTLNVAVSPGGSFDSGIYRVISYAGALTNNGLDLGTMPPAGAYYVQTSIGGQVNLVAAMNGEVFRFWDGADPLENNNLVIDGGDGTWQNSTGNDNWTEADGALNAPHADGSFSVFAGSAGTVTVDDSLGAVSASGMQFTTDGYRVLGDAITLVGTEALIRVGDGSAEGANMTSTIDSVLTGTTQLIKGDMGTLVLTAANTYTGGTELRDGRLQVSSDASLGDAAGGLTFVGGMLWTTASFASSRTAELLEAGRFLTDAGTTLNWNGAISGVGGLDKFGDGIMQLSATNSYTGETWVSEGTLALVGNGSIAESSGVRLDATFDISGTSNGASIRVLYGDGIANLGARDLTLTAAKYTFGGELLGSGMFVLEAGTQILTGNSNSYTGGARVEGGTLWVNGTLGNTSSAASSVDNGARLGGRGTIGGDVAVADGGTLAPGPALGVPGTLNIGGDLTLAGGAFLDYQFGEVAVAGGTLNDLINVGGNLVLDGTLDIEVTPGGSFLPGLYRVINYTGTLTDQGLLIGDKPAYGLQVQTSVAGQVNLFYDAGLSFDFWDGAAGPKDNSVVNGGDGVWQAVTGNESWTGSNGSVNGTFVDAAFAVFTGSAGSITVDDSLGAINVSGMQFAVDGYSVQGDPITLLGPQAVIRVGDGSTAGAAYTTNIASQLTGTATLVKADLGTLVLAGDNNYSGGTTLDEGALQVSRDANLGVAAGGLVFTGGELWSTATMTSARGLTFTETGRFRTDANTTLTLDGIATGAGGLSKLGDGTLTLTSVNGYLGETQVLAGTLALTGGASIATSSRVVADGTFDIADTTAGASIQRLTGRGVVALGGQDLTLTAASDTYAGVFTGSGGFILADGLQVLTGASSNYTGAARVDGGALWVNGTLGNASSHAQVASGALLGGNGALGGDVGVAAGGHLSPGATGSRPGTLSIGGSLDLASGALLDYQFGQANVVGGAFNDLLIVNGDLTLDGVLNVTQSPGGLFNIGLYRVIDYTGSLDDRGLDLDLGTVPVPGLSVQTSVAGQVNLIFGVPDGQYTFWDGDAGPKNNRAVDGGNGLWQNSSGNDNWTEQGGAQNGVYSDDAFAIFAGAAGAVTVDASLGDVRAAGMQFATSGYRLQGDRLHLVEPLSLIRVGDGTVDGRQYIATVDSEITGDATLVKDDLGTLVLNGANTHTGGTQVNEGTLQVSRDVNLGASAGGITLSGGTLHTTEVFETGRAVTVRDWGRITTDLGTELTLSGVVDGTGVLLKNGAGALHLTGNSAFSGITAVMAGRLDVDGSLAASRVIATNDSRLSGTGTVGSTRMLGGSLLTPGDSIGTLTVNGNYEQWSNAVYLAELDPTSAQSDLLSIMGAAEISANAILYAQRTSETAYALGTRYTVLTATGGVTGTYRLQGDTALSAFVSLLDVYDANNVYLQVAQTRALTDVDCARNANAAAAGVQSLAVGDPLLGAILASPDDASACNALGQVTGEVYASARTAFVEDSRFLREAVGNRLRGASDGVAVDRSNASDDGRGLWGHAFGSWGRFGGDADAARLDRDIGGVFLGIDGDVGERWRLGLVGGYSHSSFDVDRWDSSGTSDDFHLGGYAGTSWGRVSLQAGAAYTWHDVSVDRSVGFAGYTDRLKADFDASTTQVFGEVGYHLSMAGALDLQPFLNVAYVQLDSDGFAESGGAAALTADSDRSDITFTTLGLRMASRLDFSAERAVQLRTMVGWRHAFGDLTPTANLRFASSTAFQVVGVPIERDALALDIGLDVQLRPTMNAGVLYSGQMGDDNEDHGIKAYLEWRF</sequence>
<organism evidence="3 4">
    <name type="scientific">Lysobacter cavernae</name>
    <dbReference type="NCBI Taxonomy" id="1685901"/>
    <lineage>
        <taxon>Bacteria</taxon>
        <taxon>Pseudomonadati</taxon>
        <taxon>Pseudomonadota</taxon>
        <taxon>Gammaproteobacteria</taxon>
        <taxon>Lysobacterales</taxon>
        <taxon>Lysobacteraceae</taxon>
        <taxon>Lysobacter</taxon>
    </lineage>
</organism>
<evidence type="ECO:0000313" key="3">
    <source>
        <dbReference type="EMBL" id="MFC3550368.1"/>
    </source>
</evidence>
<dbReference type="SUPFAM" id="SSF51126">
    <property type="entry name" value="Pectin lyase-like"/>
    <property type="match status" value="6"/>
</dbReference>
<dbReference type="Pfam" id="PF03797">
    <property type="entry name" value="Autotransporter"/>
    <property type="match status" value="1"/>
</dbReference>
<dbReference type="InterPro" id="IPR036709">
    <property type="entry name" value="Autotransporte_beta_dom_sf"/>
</dbReference>
<dbReference type="PANTHER" id="PTHR35037:SF3">
    <property type="entry name" value="C-TERMINAL REGION OF AIDA-LIKE PROTEIN"/>
    <property type="match status" value="1"/>
</dbReference>
<dbReference type="SMART" id="SM00869">
    <property type="entry name" value="Autotransporter"/>
    <property type="match status" value="1"/>
</dbReference>
<dbReference type="InterPro" id="IPR051551">
    <property type="entry name" value="Autotransporter_adhesion"/>
</dbReference>
<dbReference type="RefSeq" id="WP_386758139.1">
    <property type="nucleotide sequence ID" value="NZ_JBHRXK010000002.1"/>
</dbReference>
<dbReference type="Gene3D" id="2.40.128.130">
    <property type="entry name" value="Autotransporter beta-domain"/>
    <property type="match status" value="1"/>
</dbReference>
<comment type="caution">
    <text evidence="3">The sequence shown here is derived from an EMBL/GenBank/DDBJ whole genome shotgun (WGS) entry which is preliminary data.</text>
</comment>
<keyword evidence="4" id="KW-1185">Reference proteome</keyword>
<protein>
    <submittedName>
        <fullName evidence="3">Autotransporter domain-containing protein</fullName>
    </submittedName>
</protein>
<evidence type="ECO:0000256" key="1">
    <source>
        <dbReference type="ARBA" id="ARBA00022729"/>
    </source>
</evidence>
<dbReference type="InterPro" id="IPR006315">
    <property type="entry name" value="OM_autotransptr_brl_dom"/>
</dbReference>
<name>A0ABV7RMJ8_9GAMM</name>
<evidence type="ECO:0000259" key="2">
    <source>
        <dbReference type="PROSITE" id="PS51208"/>
    </source>
</evidence>